<organism evidence="1 2">
    <name type="scientific">Araneus ventricosus</name>
    <name type="common">Orbweaver spider</name>
    <name type="synonym">Epeira ventricosa</name>
    <dbReference type="NCBI Taxonomy" id="182803"/>
    <lineage>
        <taxon>Eukaryota</taxon>
        <taxon>Metazoa</taxon>
        <taxon>Ecdysozoa</taxon>
        <taxon>Arthropoda</taxon>
        <taxon>Chelicerata</taxon>
        <taxon>Arachnida</taxon>
        <taxon>Araneae</taxon>
        <taxon>Araneomorphae</taxon>
        <taxon>Entelegynae</taxon>
        <taxon>Araneoidea</taxon>
        <taxon>Araneidae</taxon>
        <taxon>Araneus</taxon>
    </lineage>
</organism>
<evidence type="ECO:0000313" key="1">
    <source>
        <dbReference type="EMBL" id="GBN12868.1"/>
    </source>
</evidence>
<name>A0A4Y2LDW0_ARAVE</name>
<sequence>MSRPYLVSRKQFNCSISKNVVARTIETVSLQVLRFVPSVGPVQSCWFLSPSAGASAVDLSAAAKHHRRVFTNHRFLDSSHDFFSPDVNHRSEALVAE</sequence>
<dbReference type="EMBL" id="BGPR01005728">
    <property type="protein sequence ID" value="GBN12868.1"/>
    <property type="molecule type" value="Genomic_DNA"/>
</dbReference>
<accession>A0A4Y2LDW0</accession>
<evidence type="ECO:0000313" key="2">
    <source>
        <dbReference type="Proteomes" id="UP000499080"/>
    </source>
</evidence>
<keyword evidence="2" id="KW-1185">Reference proteome</keyword>
<proteinExistence type="predicted"/>
<gene>
    <name evidence="1" type="ORF">AVEN_185962_1</name>
</gene>
<comment type="caution">
    <text evidence="1">The sequence shown here is derived from an EMBL/GenBank/DDBJ whole genome shotgun (WGS) entry which is preliminary data.</text>
</comment>
<dbReference type="Proteomes" id="UP000499080">
    <property type="component" value="Unassembled WGS sequence"/>
</dbReference>
<dbReference type="AlphaFoldDB" id="A0A4Y2LDW0"/>
<reference evidence="1 2" key="1">
    <citation type="journal article" date="2019" name="Sci. Rep.">
        <title>Orb-weaving spider Araneus ventricosus genome elucidates the spidroin gene catalogue.</title>
        <authorList>
            <person name="Kono N."/>
            <person name="Nakamura H."/>
            <person name="Ohtoshi R."/>
            <person name="Moran D.A.P."/>
            <person name="Shinohara A."/>
            <person name="Yoshida Y."/>
            <person name="Fujiwara M."/>
            <person name="Mori M."/>
            <person name="Tomita M."/>
            <person name="Arakawa K."/>
        </authorList>
    </citation>
    <scope>NUCLEOTIDE SEQUENCE [LARGE SCALE GENOMIC DNA]</scope>
</reference>
<protein>
    <submittedName>
        <fullName evidence="1">Uncharacterized protein</fullName>
    </submittedName>
</protein>